<name>A0A974NNP3_PERPY</name>
<dbReference type="AlphaFoldDB" id="A0A974NNP3"/>
<evidence type="ECO:0000313" key="1">
    <source>
        <dbReference type="EMBL" id="QQT01051.1"/>
    </source>
</evidence>
<evidence type="ECO:0000313" key="2">
    <source>
        <dbReference type="Proteomes" id="UP000595254"/>
    </source>
</evidence>
<protein>
    <submittedName>
        <fullName evidence="1">YheC/YheD family protein</fullName>
    </submittedName>
</protein>
<keyword evidence="2" id="KW-1185">Reference proteome</keyword>
<dbReference type="KEGG" id="ppsr:I6J18_03865"/>
<proteinExistence type="predicted"/>
<reference evidence="1 2" key="1">
    <citation type="submission" date="2021-01" db="EMBL/GenBank/DDBJ databases">
        <title>FDA dAtabase for Regulatory Grade micrObial Sequences (FDA-ARGOS): Supporting development and validation of Infectious Disease Dx tests.</title>
        <authorList>
            <person name="Nelson B."/>
            <person name="Plummer A."/>
            <person name="Tallon L."/>
            <person name="Sadzewicz L."/>
            <person name="Zhao X."/>
            <person name="Boylan J."/>
            <person name="Ott S."/>
            <person name="Bowen H."/>
            <person name="Vavikolanu K."/>
            <person name="Mehta A."/>
            <person name="Aluvathingal J."/>
            <person name="Nadendla S."/>
            <person name="Myers T."/>
            <person name="Yan Y."/>
            <person name="Sichtig H."/>
        </authorList>
    </citation>
    <scope>NUCLEOTIDE SEQUENCE [LARGE SCALE GENOMIC DNA]</scope>
    <source>
        <strain evidence="1 2">FDAARGOS_1161</strain>
    </source>
</reference>
<dbReference type="RefSeq" id="WP_040375676.1">
    <property type="nucleotide sequence ID" value="NZ_CP068053.1"/>
</dbReference>
<dbReference type="Proteomes" id="UP000595254">
    <property type="component" value="Chromosome"/>
</dbReference>
<gene>
    <name evidence="1" type="ORF">I6J18_03865</name>
</gene>
<organism evidence="1 2">
    <name type="scientific">Peribacillus psychrosaccharolyticus</name>
    <name type="common">Bacillus psychrosaccharolyticus</name>
    <dbReference type="NCBI Taxonomy" id="1407"/>
    <lineage>
        <taxon>Bacteria</taxon>
        <taxon>Bacillati</taxon>
        <taxon>Bacillota</taxon>
        <taxon>Bacilli</taxon>
        <taxon>Bacillales</taxon>
        <taxon>Bacillaceae</taxon>
        <taxon>Peribacillus</taxon>
    </lineage>
</organism>
<dbReference type="InterPro" id="IPR026838">
    <property type="entry name" value="YheC/D"/>
</dbReference>
<sequence>MNTRYLGIVIPKNDYDRMLDPDKDTAVMFSIFEQTAKRIGITPCYFKLFQIKPNQDTIDAYVLGDDGYFLMNVPSPKVIYTRVLDYLPSSKKHIRSLQESGIKVFNVPNYDVEKYTIHEILYRDPSLRPYLPHTELLTPETLLMMMNTYDKLFLKPNYGECGQGAMKLEKTRDGWVLSYKIKGSLVLKKRFFKHTPSKIIFSRMEKTQYLIQEYIPLAKYYNKPFDMRVAAQKDEHGIFQVSAIMCKVAGSDDYLTNGAHGGKTYRLAEIAEFTNPSIPYEVLESKIASFGIYIAEYLNTVYPHIADLGFDIGVTKKGKPYFVECNFISDYVGGLIKNGAILHKDFLPIFSTPIEYAGYLFTKYDLT</sequence>
<dbReference type="EMBL" id="CP068053">
    <property type="protein sequence ID" value="QQT01051.1"/>
    <property type="molecule type" value="Genomic_DNA"/>
</dbReference>
<dbReference type="SUPFAM" id="SSF56059">
    <property type="entry name" value="Glutathione synthetase ATP-binding domain-like"/>
    <property type="match status" value="1"/>
</dbReference>
<accession>A0A974NNP3</accession>
<dbReference type="Pfam" id="PF14398">
    <property type="entry name" value="ATPgrasp_YheCD"/>
    <property type="match status" value="1"/>
</dbReference>